<dbReference type="EMBL" id="BBMR01000013">
    <property type="protein sequence ID" value="GAL22437.1"/>
    <property type="molecule type" value="Genomic_DNA"/>
</dbReference>
<organism evidence="1 2">
    <name type="scientific">Vibrio maritimus</name>
    <dbReference type="NCBI Taxonomy" id="990268"/>
    <lineage>
        <taxon>Bacteria</taxon>
        <taxon>Pseudomonadati</taxon>
        <taxon>Pseudomonadota</taxon>
        <taxon>Gammaproteobacteria</taxon>
        <taxon>Vibrionales</taxon>
        <taxon>Vibrionaceae</taxon>
        <taxon>Vibrio</taxon>
    </lineage>
</organism>
<dbReference type="InterPro" id="IPR003374">
    <property type="entry name" value="ApbE-like_sf"/>
</dbReference>
<evidence type="ECO:0000313" key="1">
    <source>
        <dbReference type="EMBL" id="GAL22437.1"/>
    </source>
</evidence>
<protein>
    <submittedName>
        <fullName evidence="1">Thiamin biosynthesis lipoprotein ApbE</fullName>
    </submittedName>
</protein>
<keyword evidence="1" id="KW-0449">Lipoprotein</keyword>
<name>A0A090SSW4_9VIBR</name>
<evidence type="ECO:0000313" key="2">
    <source>
        <dbReference type="Proteomes" id="UP000029228"/>
    </source>
</evidence>
<dbReference type="AlphaFoldDB" id="A0A090SSW4"/>
<reference evidence="1 2" key="1">
    <citation type="submission" date="2014-09" db="EMBL/GenBank/DDBJ databases">
        <title>Vibrio maritimus JCM 19235. (C45) whole genome shotgun sequence.</title>
        <authorList>
            <person name="Sawabe T."/>
            <person name="Meirelles P."/>
            <person name="Nakanishi M."/>
            <person name="Sayaka M."/>
            <person name="Hattori M."/>
            <person name="Ohkuma M."/>
        </authorList>
    </citation>
    <scope>NUCLEOTIDE SEQUENCE [LARGE SCALE GENOMIC DNA]</scope>
    <source>
        <strain evidence="2">JCM19235</strain>
    </source>
</reference>
<comment type="caution">
    <text evidence="1">The sequence shown here is derived from an EMBL/GenBank/DDBJ whole genome shotgun (WGS) entry which is preliminary data.</text>
</comment>
<proteinExistence type="predicted"/>
<dbReference type="Proteomes" id="UP000029228">
    <property type="component" value="Unassembled WGS sequence"/>
</dbReference>
<accession>A0A090SSW4</accession>
<keyword evidence="2" id="KW-1185">Reference proteome</keyword>
<dbReference type="Gene3D" id="3.10.520.10">
    <property type="entry name" value="ApbE-like domains"/>
    <property type="match status" value="1"/>
</dbReference>
<sequence length="45" mass="4917">MVLGEEKALQVAEQHSIPALIIVKTEDGFNEIASEAFKPYLTNNG</sequence>
<gene>
    <name evidence="1" type="ORF">JCM19235_3953</name>
</gene>
<dbReference type="STRING" id="990268.JCM19235_3953"/>